<organism evidence="15 16">
    <name type="scientific">Niastella koreensis</name>
    <dbReference type="NCBI Taxonomy" id="354356"/>
    <lineage>
        <taxon>Bacteria</taxon>
        <taxon>Pseudomonadati</taxon>
        <taxon>Bacteroidota</taxon>
        <taxon>Chitinophagia</taxon>
        <taxon>Chitinophagales</taxon>
        <taxon>Chitinophagaceae</taxon>
        <taxon>Niastella</taxon>
    </lineage>
</organism>
<evidence type="ECO:0000256" key="11">
    <source>
        <dbReference type="RuleBase" id="RU003357"/>
    </source>
</evidence>
<evidence type="ECO:0000256" key="1">
    <source>
        <dbReference type="ARBA" id="ARBA00004571"/>
    </source>
</evidence>
<evidence type="ECO:0000256" key="10">
    <source>
        <dbReference type="PROSITE-ProRule" id="PRU01360"/>
    </source>
</evidence>
<evidence type="ECO:0000256" key="9">
    <source>
        <dbReference type="ARBA" id="ARBA00023237"/>
    </source>
</evidence>
<feature type="domain" description="TonB-dependent receptor-like beta-barrel" evidence="13">
    <location>
        <begin position="426"/>
        <end position="797"/>
    </location>
</feature>
<keyword evidence="5 12" id="KW-0732">Signal</keyword>
<dbReference type="Gene3D" id="2.170.130.10">
    <property type="entry name" value="TonB-dependent receptor, plug domain"/>
    <property type="match status" value="1"/>
</dbReference>
<dbReference type="InterPro" id="IPR037066">
    <property type="entry name" value="Plug_dom_sf"/>
</dbReference>
<evidence type="ECO:0000259" key="13">
    <source>
        <dbReference type="Pfam" id="PF00593"/>
    </source>
</evidence>
<evidence type="ECO:0000256" key="7">
    <source>
        <dbReference type="ARBA" id="ARBA00023136"/>
    </source>
</evidence>
<evidence type="ECO:0000313" key="15">
    <source>
        <dbReference type="EMBL" id="OQP48666.1"/>
    </source>
</evidence>
<dbReference type="Pfam" id="PF13715">
    <property type="entry name" value="CarbopepD_reg_2"/>
    <property type="match status" value="1"/>
</dbReference>
<dbReference type="NCBIfam" id="TIGR04056">
    <property type="entry name" value="OMP_RagA_SusC"/>
    <property type="match status" value="1"/>
</dbReference>
<keyword evidence="7 10" id="KW-0472">Membrane</keyword>
<dbReference type="InterPro" id="IPR036942">
    <property type="entry name" value="Beta-barrel_TonB_sf"/>
</dbReference>
<keyword evidence="6 11" id="KW-0798">TonB box</keyword>
<comment type="subcellular location">
    <subcellularLocation>
        <location evidence="1 10">Cell outer membrane</location>
        <topology evidence="1 10">Multi-pass membrane protein</topology>
    </subcellularLocation>
</comment>
<evidence type="ECO:0000259" key="14">
    <source>
        <dbReference type="Pfam" id="PF07715"/>
    </source>
</evidence>
<comment type="caution">
    <text evidence="15">The sequence shown here is derived from an EMBL/GenBank/DDBJ whole genome shotgun (WGS) entry which is preliminary data.</text>
</comment>
<keyword evidence="4 10" id="KW-0812">Transmembrane</keyword>
<dbReference type="Proteomes" id="UP000192277">
    <property type="component" value="Unassembled WGS sequence"/>
</dbReference>
<proteinExistence type="inferred from homology"/>
<keyword evidence="8" id="KW-0675">Receptor</keyword>
<dbReference type="Pfam" id="PF07715">
    <property type="entry name" value="Plug"/>
    <property type="match status" value="1"/>
</dbReference>
<keyword evidence="9 10" id="KW-0998">Cell outer membrane</keyword>
<evidence type="ECO:0000313" key="16">
    <source>
        <dbReference type="Proteomes" id="UP000192277"/>
    </source>
</evidence>
<feature type="chain" id="PRO_5047505606" evidence="12">
    <location>
        <begin position="21"/>
        <end position="1041"/>
    </location>
</feature>
<dbReference type="InterPro" id="IPR039426">
    <property type="entry name" value="TonB-dep_rcpt-like"/>
</dbReference>
<evidence type="ECO:0000256" key="5">
    <source>
        <dbReference type="ARBA" id="ARBA00022729"/>
    </source>
</evidence>
<comment type="similarity">
    <text evidence="10 11">Belongs to the TonB-dependent receptor family.</text>
</comment>
<feature type="domain" description="TonB-dependent receptor plug" evidence="14">
    <location>
        <begin position="115"/>
        <end position="242"/>
    </location>
</feature>
<dbReference type="Gene3D" id="2.40.170.20">
    <property type="entry name" value="TonB-dependent receptor, beta-barrel domain"/>
    <property type="match status" value="1"/>
</dbReference>
<dbReference type="PANTHER" id="PTHR30069">
    <property type="entry name" value="TONB-DEPENDENT OUTER MEMBRANE RECEPTOR"/>
    <property type="match status" value="1"/>
</dbReference>
<dbReference type="SUPFAM" id="SSF56935">
    <property type="entry name" value="Porins"/>
    <property type="match status" value="1"/>
</dbReference>
<evidence type="ECO:0000256" key="8">
    <source>
        <dbReference type="ARBA" id="ARBA00023170"/>
    </source>
</evidence>
<keyword evidence="3 10" id="KW-1134">Transmembrane beta strand</keyword>
<dbReference type="InterPro" id="IPR000531">
    <property type="entry name" value="Beta-barrel_TonB"/>
</dbReference>
<dbReference type="InterPro" id="IPR008969">
    <property type="entry name" value="CarboxyPept-like_regulatory"/>
</dbReference>
<dbReference type="InterPro" id="IPR023996">
    <property type="entry name" value="TonB-dep_OMP_SusC/RagA"/>
</dbReference>
<feature type="signal peptide" evidence="12">
    <location>
        <begin position="1"/>
        <end position="20"/>
    </location>
</feature>
<keyword evidence="16" id="KW-1185">Reference proteome</keyword>
<dbReference type="EMBL" id="LWBO01000012">
    <property type="protein sequence ID" value="OQP48666.1"/>
    <property type="molecule type" value="Genomic_DNA"/>
</dbReference>
<dbReference type="SUPFAM" id="SSF49464">
    <property type="entry name" value="Carboxypeptidase regulatory domain-like"/>
    <property type="match status" value="1"/>
</dbReference>
<name>A0ABX3NX70_9BACT</name>
<sequence>MRKILMLLCGMLLLYGQLLAQSKTITGRVTDEKGTPIPNASITIKGTSLGTTSKEDGSYSLTVPANSKTLSISAVGMDEQEIAIGEKTSILVTLASKQNILQEVVVTSLGITRDKRSLGYATQNLKADQFNDRGQVNIANALQGKVAGVNITNASGGAGASVNINIRGISSFTGSNQPLFIIDGIPISNDVDRTNGGPNGTLGDNQPPNRALDLDMNNIESVNILKGPAASVLYGSRAAAGAIIITTKKGSGQKGRAEILVNTNESFQKASGLPKVQNEYGQGSNGIYSNTTSNSWGPKFGSTPTVANGLLVGGTAVDYNPYPNNIKDFFQTGILSDNNLSINSGDAKQNYTFSAGYLYQKGILPNTGVKRASVKFGGNTVLRDKIKLGGSATITNTLQDGILGGNGQSALGVLHGMPRSIDLQKYKRDNTWKNPDGTNNYGVVGSENPYFGAYENPLKSNLYRIIGIANLGYDVTSWMNISYRLGVDAYTDRRKQIFAVSSGRVPAGQVLDNPISRSEVNGDLIISMKKNDIVKGLNLSGIVGNNINQRRFQSVQLQGDNLVIPYYYNVNNATTLTNGSSETSTLRRIVGYYAQASFDYKNYLFLELTGRTDQSSTLPKNKNTYFYPSISTGLVFTDAFNIVSEVLNYGKIRASYAKVGRDADPYQLDNVYVTGGYGNNVANVSFPFGSVAGFGASTRIAPNSLKPEFTSSYEVGLNAAFWKNRITIDVAYFDEVSKDQIVNVGLAPSTGYSTVTANVGKMTNKGVEALVTVSAISNRNFHWDISGNFTRIRNKVVNIYPGITSFAIPGSAFTGSIPTIQEGQPYGVIIGGLIPKSPDGQRIINPGTGVYQSTIANQVLANPNADYQLGFTNNLKVKRFSLSFTFDFIKGGQILSFTAAAYKSRGALKETAVDRDKAHILPGVIPDPNNSGKYLANNIEIPAQTYWQTLGGLQSEFNVYDATTFRMRDLSIGYDLPASLMDKLKITSARIGIFANNLFFIAPNAFFDPQVNTQGAGNIRGLDLQSVPNARTVGAGLKVSL</sequence>
<keyword evidence="2 10" id="KW-0813">Transport</keyword>
<gene>
    <name evidence="15" type="ORF">A4D02_08155</name>
</gene>
<dbReference type="PROSITE" id="PS52016">
    <property type="entry name" value="TONB_DEPENDENT_REC_3"/>
    <property type="match status" value="1"/>
</dbReference>
<evidence type="ECO:0000256" key="3">
    <source>
        <dbReference type="ARBA" id="ARBA00022452"/>
    </source>
</evidence>
<dbReference type="RefSeq" id="WP_041347404.1">
    <property type="nucleotide sequence ID" value="NZ_LWBO01000012.1"/>
</dbReference>
<evidence type="ECO:0000256" key="6">
    <source>
        <dbReference type="ARBA" id="ARBA00023077"/>
    </source>
</evidence>
<evidence type="ECO:0000256" key="4">
    <source>
        <dbReference type="ARBA" id="ARBA00022692"/>
    </source>
</evidence>
<reference evidence="15 16" key="1">
    <citation type="submission" date="2016-04" db="EMBL/GenBank/DDBJ databases">
        <authorList>
            <person name="Chen L."/>
            <person name="Zhuang W."/>
            <person name="Wang G."/>
        </authorList>
    </citation>
    <scope>NUCLEOTIDE SEQUENCE [LARGE SCALE GENOMIC DNA]</scope>
    <source>
        <strain evidence="16">GR20</strain>
    </source>
</reference>
<evidence type="ECO:0000256" key="2">
    <source>
        <dbReference type="ARBA" id="ARBA00022448"/>
    </source>
</evidence>
<dbReference type="Pfam" id="PF00593">
    <property type="entry name" value="TonB_dep_Rec_b-barrel"/>
    <property type="match status" value="1"/>
</dbReference>
<protein>
    <submittedName>
        <fullName evidence="15">SusC/RagA family TonB-linked outer membrane protein</fullName>
    </submittedName>
</protein>
<accession>A0ABX3NX70</accession>
<dbReference type="InterPro" id="IPR012910">
    <property type="entry name" value="Plug_dom"/>
</dbReference>
<dbReference type="Gene3D" id="2.60.40.1120">
    <property type="entry name" value="Carboxypeptidase-like, regulatory domain"/>
    <property type="match status" value="1"/>
</dbReference>
<dbReference type="PANTHER" id="PTHR30069:SF29">
    <property type="entry name" value="HEMOGLOBIN AND HEMOGLOBIN-HAPTOGLOBIN-BINDING PROTEIN 1-RELATED"/>
    <property type="match status" value="1"/>
</dbReference>
<evidence type="ECO:0000256" key="12">
    <source>
        <dbReference type="SAM" id="SignalP"/>
    </source>
</evidence>